<evidence type="ECO:0000313" key="1">
    <source>
        <dbReference type="EMBL" id="REK86526.1"/>
    </source>
</evidence>
<name>A0A371PVL2_STRIH</name>
<accession>A0A371PVL2</accession>
<comment type="caution">
    <text evidence="1">The sequence shown here is derived from an EMBL/GenBank/DDBJ whole genome shotgun (WGS) entry which is preliminary data.</text>
</comment>
<keyword evidence="2" id="KW-1185">Reference proteome</keyword>
<gene>
    <name evidence="1" type="ORF">DY245_31785</name>
</gene>
<dbReference type="AlphaFoldDB" id="A0A371PVL2"/>
<protein>
    <submittedName>
        <fullName evidence="1">Uncharacterized protein</fullName>
    </submittedName>
</protein>
<evidence type="ECO:0000313" key="2">
    <source>
        <dbReference type="Proteomes" id="UP000262477"/>
    </source>
</evidence>
<dbReference type="Proteomes" id="UP000262477">
    <property type="component" value="Unassembled WGS sequence"/>
</dbReference>
<dbReference type="EMBL" id="QUAC01000245">
    <property type="protein sequence ID" value="REK86526.1"/>
    <property type="molecule type" value="Genomic_DNA"/>
</dbReference>
<organism evidence="1 2">
    <name type="scientific">Streptomyces inhibens</name>
    <dbReference type="NCBI Taxonomy" id="2293571"/>
    <lineage>
        <taxon>Bacteria</taxon>
        <taxon>Bacillati</taxon>
        <taxon>Actinomycetota</taxon>
        <taxon>Actinomycetes</taxon>
        <taxon>Kitasatosporales</taxon>
        <taxon>Streptomycetaceae</taxon>
        <taxon>Streptomyces</taxon>
    </lineage>
</organism>
<reference evidence="1 2" key="1">
    <citation type="submission" date="2018-08" db="EMBL/GenBank/DDBJ databases">
        <title>Streptomyces NEAU-D10 sp. nov., a novel Actinomycete isolated from soil.</title>
        <authorList>
            <person name="Jin L."/>
        </authorList>
    </citation>
    <scope>NUCLEOTIDE SEQUENCE [LARGE SCALE GENOMIC DNA]</scope>
    <source>
        <strain evidence="1 2">NEAU-D10</strain>
    </source>
</reference>
<proteinExistence type="predicted"/>
<sequence length="74" mass="7537">MADLVDHPSAVSALLADVCGGRPGPRLRRMAEKAAGNPLYVGDLAAALVREEAIEVCGGIAEVTVGCPLPPLTN</sequence>